<keyword evidence="9 15" id="KW-0067">ATP-binding</keyword>
<dbReference type="Pfam" id="PF00403">
    <property type="entry name" value="HMA"/>
    <property type="match status" value="1"/>
</dbReference>
<feature type="domain" description="HMA" evidence="17">
    <location>
        <begin position="104"/>
        <end position="170"/>
    </location>
</feature>
<dbReference type="SUPFAM" id="SSF56784">
    <property type="entry name" value="HAD-like"/>
    <property type="match status" value="1"/>
</dbReference>
<dbReference type="GO" id="GO:0005507">
    <property type="term" value="F:copper ion binding"/>
    <property type="evidence" value="ECO:0007669"/>
    <property type="project" value="TreeGrafter"/>
</dbReference>
<feature type="transmembrane region" description="Helical" evidence="15">
    <location>
        <begin position="221"/>
        <end position="242"/>
    </location>
</feature>
<sequence length="872" mass="95410">MPSITPNLTDTVTSAETTCFHCALPLPPPNDIAVATIEGEERKFCCVGCKGVCEAIHAAGLQGFYARASSDAPLAPPPILLEDTAIFDLDNVQREYVPHLGEEREIDLMVDGIHCAACVWLIEHSLARTKGVEYASCNLTTRRLSVKWRNEEIHLSDIMRRLGDIGYATAPFDPEAAENRLQRENRNLLFRMAFAGFAMMNLLWISVALYSGADQGEFRTLFHWVGFALATPTLLYSGLPFFRSAFTGLRHRHLGMDLPIAIGAGITYLYSVYVTIAQPSTGEVYYDTVVNFLFVILVGRYLEAISKRRAVSATQRLLDLQPRAATVMRNNDWRLVSVRALASDEVVLVKPGERIPVDGIVVNGTGAVDESMLTGESEPVAKGENDTVSAGTMNIHGALEVRISHLMGDTALGRIIRLVASAESSKASIQRLSDRIVPWFVFTTLFLALATFLWWMDTGIEMALMSATAVLIITCPCAFGLATPMAIAVAAGIGARHGILIKNGGVLETLSGINHFVFDKTGTLTHGRMTLTSLHTETSSWVRDDSIEEESGCPRVLQPILARLVAVERYSNHPLASAIVACAEEISDSDRRFSVTDFSYHPGFGIQATVDDAIVLIGTERWLEHNRVILSPALQAYAGKLENRGTICLRYAIAGKDIALIGIEDRLREDAQDIVDSLHRHDIEMTLLSGDRLPIAQAVAEQLGEMAVIAEVRPEDKSQVISRLQSEGQRVAMIGDGINDAPALVRADVGIALGSGTDVSMESADIVLMRNKLNDVPMAATLARRTLRTIRQNIGISILYNIIMVPLAMAAIVTPLLAAISMPISSLLVIGNAARIRRIFRGSNLRSNPWHGTARPRHGRRFHLGRQKRSIR</sequence>
<accession>A0A450VWE9</accession>
<evidence type="ECO:0000256" key="8">
    <source>
        <dbReference type="ARBA" id="ARBA00022741"/>
    </source>
</evidence>
<evidence type="ECO:0000256" key="12">
    <source>
        <dbReference type="ARBA" id="ARBA00022989"/>
    </source>
</evidence>
<dbReference type="NCBIfam" id="TIGR01494">
    <property type="entry name" value="ATPase_P-type"/>
    <property type="match status" value="2"/>
</dbReference>
<feature type="transmembrane region" description="Helical" evidence="15">
    <location>
        <begin position="254"/>
        <end position="272"/>
    </location>
</feature>
<dbReference type="CDD" id="cd00371">
    <property type="entry name" value="HMA"/>
    <property type="match status" value="1"/>
</dbReference>
<dbReference type="Pfam" id="PF00702">
    <property type="entry name" value="Hydrolase"/>
    <property type="match status" value="1"/>
</dbReference>
<evidence type="ECO:0000256" key="2">
    <source>
        <dbReference type="ARBA" id="ARBA00006024"/>
    </source>
</evidence>
<dbReference type="PROSITE" id="PS50846">
    <property type="entry name" value="HMA_2"/>
    <property type="match status" value="1"/>
</dbReference>
<evidence type="ECO:0000256" key="1">
    <source>
        <dbReference type="ARBA" id="ARBA00004651"/>
    </source>
</evidence>
<dbReference type="Gene3D" id="3.40.1110.10">
    <property type="entry name" value="Calcium-transporting ATPase, cytoplasmic domain N"/>
    <property type="match status" value="2"/>
</dbReference>
<dbReference type="InterPro" id="IPR023214">
    <property type="entry name" value="HAD_sf"/>
</dbReference>
<evidence type="ECO:0000256" key="7">
    <source>
        <dbReference type="ARBA" id="ARBA00022723"/>
    </source>
</evidence>
<evidence type="ECO:0000256" key="11">
    <source>
        <dbReference type="ARBA" id="ARBA00022967"/>
    </source>
</evidence>
<dbReference type="PROSITE" id="PS01229">
    <property type="entry name" value="COF_2"/>
    <property type="match status" value="1"/>
</dbReference>
<dbReference type="InterPro" id="IPR036163">
    <property type="entry name" value="HMA_dom_sf"/>
</dbReference>
<keyword evidence="10" id="KW-0460">Magnesium</keyword>
<dbReference type="InterPro" id="IPR027256">
    <property type="entry name" value="P-typ_ATPase_IB"/>
</dbReference>
<evidence type="ECO:0000256" key="14">
    <source>
        <dbReference type="ARBA" id="ARBA00023136"/>
    </source>
</evidence>
<dbReference type="Pfam" id="PF12156">
    <property type="entry name" value="ATPase-cat_bd"/>
    <property type="match status" value="1"/>
</dbReference>
<feature type="region of interest" description="Disordered" evidence="16">
    <location>
        <begin position="850"/>
        <end position="872"/>
    </location>
</feature>
<dbReference type="SFLD" id="SFLDS00003">
    <property type="entry name" value="Haloacid_Dehalogenase"/>
    <property type="match status" value="1"/>
</dbReference>
<dbReference type="FunFam" id="2.70.150.10:FF:000002">
    <property type="entry name" value="Copper-transporting ATPase 1, putative"/>
    <property type="match status" value="1"/>
</dbReference>
<dbReference type="InterPro" id="IPR001757">
    <property type="entry name" value="P_typ_ATPase"/>
</dbReference>
<feature type="transmembrane region" description="Helical" evidence="15">
    <location>
        <begin position="436"/>
        <end position="456"/>
    </location>
</feature>
<protein>
    <submittedName>
        <fullName evidence="18">Cu2+-exporting ATPase</fullName>
    </submittedName>
</protein>
<dbReference type="InterPro" id="IPR006121">
    <property type="entry name" value="HMA_dom"/>
</dbReference>
<feature type="transmembrane region" description="Helical" evidence="15">
    <location>
        <begin position="818"/>
        <end position="836"/>
    </location>
</feature>
<dbReference type="Gene3D" id="3.30.70.100">
    <property type="match status" value="1"/>
</dbReference>
<feature type="transmembrane region" description="Helical" evidence="15">
    <location>
        <begin position="284"/>
        <end position="302"/>
    </location>
</feature>
<dbReference type="GO" id="GO:0005886">
    <property type="term" value="C:plasma membrane"/>
    <property type="evidence" value="ECO:0007669"/>
    <property type="project" value="UniProtKB-SubCell"/>
</dbReference>
<keyword evidence="11" id="KW-1278">Translocase</keyword>
<keyword evidence="6 15" id="KW-0812">Transmembrane</keyword>
<dbReference type="GO" id="GO:0005524">
    <property type="term" value="F:ATP binding"/>
    <property type="evidence" value="ECO:0007669"/>
    <property type="project" value="UniProtKB-UniRule"/>
</dbReference>
<dbReference type="InterPro" id="IPR023299">
    <property type="entry name" value="ATPase_P-typ_cyto_dom_N"/>
</dbReference>
<keyword evidence="3" id="KW-0813">Transport</keyword>
<dbReference type="Gene3D" id="2.70.150.10">
    <property type="entry name" value="Calcium-transporting ATPase, cytoplasmic transduction domain A"/>
    <property type="match status" value="1"/>
</dbReference>
<dbReference type="PRINTS" id="PR00943">
    <property type="entry name" value="CUATPASE"/>
</dbReference>
<evidence type="ECO:0000256" key="4">
    <source>
        <dbReference type="ARBA" id="ARBA00022475"/>
    </source>
</evidence>
<feature type="transmembrane region" description="Helical" evidence="15">
    <location>
        <begin position="794"/>
        <end position="812"/>
    </location>
</feature>
<dbReference type="NCBIfam" id="TIGR01511">
    <property type="entry name" value="ATPase-IB1_Cu"/>
    <property type="match status" value="1"/>
</dbReference>
<dbReference type="GO" id="GO:0016887">
    <property type="term" value="F:ATP hydrolysis activity"/>
    <property type="evidence" value="ECO:0007669"/>
    <property type="project" value="InterPro"/>
</dbReference>
<organism evidence="18">
    <name type="scientific">Candidatus Kentrum sp. LPFa</name>
    <dbReference type="NCBI Taxonomy" id="2126335"/>
    <lineage>
        <taxon>Bacteria</taxon>
        <taxon>Pseudomonadati</taxon>
        <taxon>Pseudomonadota</taxon>
        <taxon>Gammaproteobacteria</taxon>
        <taxon>Candidatus Kentrum</taxon>
    </lineage>
</organism>
<keyword evidence="7 15" id="KW-0479">Metal-binding</keyword>
<keyword evidence="5" id="KW-0597">Phosphoprotein</keyword>
<dbReference type="SFLD" id="SFLDF00027">
    <property type="entry name" value="p-type_atpase"/>
    <property type="match status" value="1"/>
</dbReference>
<dbReference type="Gene3D" id="3.40.50.1000">
    <property type="entry name" value="HAD superfamily/HAD-like"/>
    <property type="match status" value="1"/>
</dbReference>
<comment type="subcellular location">
    <subcellularLocation>
        <location evidence="1">Cell membrane</location>
        <topology evidence="1">Multi-pass membrane protein</topology>
    </subcellularLocation>
</comment>
<keyword evidence="14 15" id="KW-0472">Membrane</keyword>
<name>A0A450VWE9_9GAMM</name>
<proteinExistence type="inferred from homology"/>
<evidence type="ECO:0000256" key="5">
    <source>
        <dbReference type="ARBA" id="ARBA00022553"/>
    </source>
</evidence>
<keyword evidence="8 15" id="KW-0547">Nucleotide-binding</keyword>
<gene>
    <name evidence="18" type="ORF">BECKLPF1236B_GA0070989_100513</name>
</gene>
<comment type="similarity">
    <text evidence="2 15">Belongs to the cation transport ATPase (P-type) (TC 3.A.3) family. Type IB subfamily.</text>
</comment>
<dbReference type="SFLD" id="SFLDG00002">
    <property type="entry name" value="C1.7:_P-type_atpase_like"/>
    <property type="match status" value="1"/>
</dbReference>
<evidence type="ECO:0000256" key="9">
    <source>
        <dbReference type="ARBA" id="ARBA00022840"/>
    </source>
</evidence>
<evidence type="ECO:0000259" key="17">
    <source>
        <dbReference type="PROSITE" id="PS50846"/>
    </source>
</evidence>
<keyword evidence="13" id="KW-0406">Ion transport</keyword>
<feature type="transmembrane region" description="Helical" evidence="15">
    <location>
        <begin position="462"/>
        <end position="493"/>
    </location>
</feature>
<dbReference type="AlphaFoldDB" id="A0A450VWE9"/>
<evidence type="ECO:0000313" key="18">
    <source>
        <dbReference type="EMBL" id="VFK09090.1"/>
    </source>
</evidence>
<dbReference type="SUPFAM" id="SSF55008">
    <property type="entry name" value="HMA, heavy metal-associated domain"/>
    <property type="match status" value="1"/>
</dbReference>
<evidence type="ECO:0000256" key="13">
    <source>
        <dbReference type="ARBA" id="ARBA00023065"/>
    </source>
</evidence>
<reference evidence="18" key="1">
    <citation type="submission" date="2019-02" db="EMBL/GenBank/DDBJ databases">
        <authorList>
            <person name="Gruber-Vodicka R. H."/>
            <person name="Seah K. B. B."/>
        </authorList>
    </citation>
    <scope>NUCLEOTIDE SEQUENCE</scope>
    <source>
        <strain evidence="18">BECK_S313</strain>
    </source>
</reference>
<dbReference type="GO" id="GO:0043682">
    <property type="term" value="F:P-type divalent copper transporter activity"/>
    <property type="evidence" value="ECO:0007669"/>
    <property type="project" value="TreeGrafter"/>
</dbReference>
<feature type="compositionally biased region" description="Basic residues" evidence="16">
    <location>
        <begin position="854"/>
        <end position="872"/>
    </location>
</feature>
<dbReference type="InterPro" id="IPR044492">
    <property type="entry name" value="P_typ_ATPase_HD_dom"/>
</dbReference>
<dbReference type="PROSITE" id="PS00154">
    <property type="entry name" value="ATPASE_E1_E2"/>
    <property type="match status" value="1"/>
</dbReference>
<dbReference type="SUPFAM" id="SSF81665">
    <property type="entry name" value="Calcium ATPase, transmembrane domain M"/>
    <property type="match status" value="1"/>
</dbReference>
<dbReference type="EMBL" id="CAADFK010000005">
    <property type="protein sequence ID" value="VFK09090.1"/>
    <property type="molecule type" value="Genomic_DNA"/>
</dbReference>
<dbReference type="InterPro" id="IPR036412">
    <property type="entry name" value="HAD-like_sf"/>
</dbReference>
<dbReference type="InterPro" id="IPR018303">
    <property type="entry name" value="ATPase_P-typ_P_site"/>
</dbReference>
<dbReference type="GO" id="GO:0055070">
    <property type="term" value="P:copper ion homeostasis"/>
    <property type="evidence" value="ECO:0007669"/>
    <property type="project" value="TreeGrafter"/>
</dbReference>
<dbReference type="NCBIfam" id="TIGR01525">
    <property type="entry name" value="ATPase-IB_hvy"/>
    <property type="match status" value="1"/>
</dbReference>
<dbReference type="PANTHER" id="PTHR43520">
    <property type="entry name" value="ATP7, ISOFORM B"/>
    <property type="match status" value="1"/>
</dbReference>
<keyword evidence="4 15" id="KW-1003">Cell membrane</keyword>
<evidence type="ECO:0000256" key="3">
    <source>
        <dbReference type="ARBA" id="ARBA00022448"/>
    </source>
</evidence>
<dbReference type="InterPro" id="IPR008250">
    <property type="entry name" value="ATPase_P-typ_transduc_dom_A_sf"/>
</dbReference>
<dbReference type="InterPro" id="IPR021993">
    <property type="entry name" value="ATPase-cat-bd"/>
</dbReference>
<dbReference type="Pfam" id="PF00122">
    <property type="entry name" value="E1-E2_ATPase"/>
    <property type="match status" value="1"/>
</dbReference>
<evidence type="ECO:0000256" key="15">
    <source>
        <dbReference type="RuleBase" id="RU362081"/>
    </source>
</evidence>
<dbReference type="PRINTS" id="PR00119">
    <property type="entry name" value="CATATPASE"/>
</dbReference>
<dbReference type="SUPFAM" id="SSF81653">
    <property type="entry name" value="Calcium ATPase, transduction domain A"/>
    <property type="match status" value="1"/>
</dbReference>
<dbReference type="InterPro" id="IPR023298">
    <property type="entry name" value="ATPase_P-typ_TM_dom_sf"/>
</dbReference>
<keyword evidence="12 15" id="KW-1133">Transmembrane helix</keyword>
<evidence type="ECO:0000256" key="6">
    <source>
        <dbReference type="ARBA" id="ARBA00022692"/>
    </source>
</evidence>
<dbReference type="InterPro" id="IPR059000">
    <property type="entry name" value="ATPase_P-type_domA"/>
</dbReference>
<evidence type="ECO:0000256" key="16">
    <source>
        <dbReference type="SAM" id="MobiDB-lite"/>
    </source>
</evidence>
<feature type="transmembrane region" description="Helical" evidence="15">
    <location>
        <begin position="188"/>
        <end position="209"/>
    </location>
</feature>
<dbReference type="PANTHER" id="PTHR43520:SF5">
    <property type="entry name" value="CATION-TRANSPORTING P-TYPE ATPASE-RELATED"/>
    <property type="match status" value="1"/>
</dbReference>
<evidence type="ECO:0000256" key="10">
    <source>
        <dbReference type="ARBA" id="ARBA00022842"/>
    </source>
</evidence>